<accession>A0A7S4AGX7</accession>
<reference evidence="3" key="1">
    <citation type="submission" date="2021-01" db="EMBL/GenBank/DDBJ databases">
        <authorList>
            <person name="Corre E."/>
            <person name="Pelletier E."/>
            <person name="Niang G."/>
            <person name="Scheremetjew M."/>
            <person name="Finn R."/>
            <person name="Kale V."/>
            <person name="Holt S."/>
            <person name="Cochrane G."/>
            <person name="Meng A."/>
            <person name="Brown T."/>
            <person name="Cohen L."/>
        </authorList>
    </citation>
    <scope>NUCLEOTIDE SEQUENCE</scope>
    <source>
        <strain evidence="3">10249 10 AB</strain>
    </source>
</reference>
<keyword evidence="2" id="KW-0812">Transmembrane</keyword>
<evidence type="ECO:0000256" key="1">
    <source>
        <dbReference type="SAM" id="MobiDB-lite"/>
    </source>
</evidence>
<feature type="compositionally biased region" description="Basic residues" evidence="1">
    <location>
        <begin position="19"/>
        <end position="33"/>
    </location>
</feature>
<feature type="compositionally biased region" description="Acidic residues" evidence="1">
    <location>
        <begin position="413"/>
        <end position="425"/>
    </location>
</feature>
<keyword evidence="2" id="KW-1133">Transmembrane helix</keyword>
<dbReference type="PANTHER" id="PTHR46023:SF6">
    <property type="entry name" value="LIPASE CLASS 3 FAMILY PROTEIN"/>
    <property type="match status" value="1"/>
</dbReference>
<feature type="compositionally biased region" description="Polar residues" evidence="1">
    <location>
        <begin position="380"/>
        <end position="389"/>
    </location>
</feature>
<keyword evidence="2" id="KW-0472">Membrane</keyword>
<feature type="compositionally biased region" description="Low complexity" evidence="1">
    <location>
        <begin position="7"/>
        <end position="18"/>
    </location>
</feature>
<dbReference type="Gene3D" id="3.40.50.1820">
    <property type="entry name" value="alpha/beta hydrolase"/>
    <property type="match status" value="1"/>
</dbReference>
<feature type="compositionally biased region" description="Basic residues" evidence="1">
    <location>
        <begin position="357"/>
        <end position="377"/>
    </location>
</feature>
<feature type="region of interest" description="Disordered" evidence="1">
    <location>
        <begin position="352"/>
        <end position="426"/>
    </location>
</feature>
<feature type="region of interest" description="Disordered" evidence="1">
    <location>
        <begin position="1"/>
        <end position="36"/>
    </location>
</feature>
<feature type="transmembrane region" description="Helical" evidence="2">
    <location>
        <begin position="42"/>
        <end position="62"/>
    </location>
</feature>
<gene>
    <name evidence="3" type="ORF">PAUS00366_LOCUS7586</name>
</gene>
<dbReference type="EMBL" id="HBIX01010012">
    <property type="protein sequence ID" value="CAE0714834.1"/>
    <property type="molecule type" value="Transcribed_RNA"/>
</dbReference>
<evidence type="ECO:0000256" key="2">
    <source>
        <dbReference type="SAM" id="Phobius"/>
    </source>
</evidence>
<organism evidence="3">
    <name type="scientific">Pseudo-nitzschia australis</name>
    <dbReference type="NCBI Taxonomy" id="44445"/>
    <lineage>
        <taxon>Eukaryota</taxon>
        <taxon>Sar</taxon>
        <taxon>Stramenopiles</taxon>
        <taxon>Ochrophyta</taxon>
        <taxon>Bacillariophyta</taxon>
        <taxon>Bacillariophyceae</taxon>
        <taxon>Bacillariophycidae</taxon>
        <taxon>Bacillariales</taxon>
        <taxon>Bacillariaceae</taxon>
        <taxon>Pseudo-nitzschia</taxon>
    </lineage>
</organism>
<sequence length="607" mass="66250">MKTLRIPSSSTGPSNSRNSQRRQLQRQRQRQRQGSRPFESSFISGFFLVQFLLVTQLLHYWLGGSGPIRSITATSSSGKRDVPYQQLARIVHKKLDDDDDDDDPAPSISKLAKTLSTLASNQQTFKGLDGAAHEAYQRTHSGDDVHDVSVSGRAQRSAARLAAVAEALYACELVEVAEQPELCWKESGSNEMLRQKEVILNTTLGGTHTKKSGKYSGEENNDLSLSVLVVYEPYYNGGIGLEHGSIQSLIRSPTKPSKSGRGRLLVVLGDHSSLTVAQKIQILDETPKKIKLSSGLVTNEVASVQPTLYKHAGKLLTLLEPQLRQYNTSAVHFVGHSLAGGVASLAATMLDGSIPMPKKRPRGKASSNKGKRKRKRPASNDENPSTDSAGESEEENPEDEVVPLEKPATDSAGESEEENPEDEVVPLEPLSGLGRARASALAVGSPPCLSSNVVAAFCTSFVYGDDILCRTTKDSIDRLVRRIEKHLHSGFIGKKLGWVSDTMSLTVSGLQSHAHGSEGEEEKLAIPGRAYLVRPRRLGGICSIHEVGNLKKGGREALREALLWQMHDVLLSTSMWRHHNLESYVQGLDRTQLRGVADDEMHLLDLA</sequence>
<feature type="compositionally biased region" description="Acidic residues" evidence="1">
    <location>
        <begin position="390"/>
        <end position="402"/>
    </location>
</feature>
<name>A0A7S4AGX7_9STRA</name>
<evidence type="ECO:0000313" key="3">
    <source>
        <dbReference type="EMBL" id="CAE0714834.1"/>
    </source>
</evidence>
<dbReference type="PANTHER" id="PTHR46023">
    <property type="entry name" value="LIPASE CLASS 3 PROTEIN-LIKE"/>
    <property type="match status" value="1"/>
</dbReference>
<proteinExistence type="predicted"/>
<protein>
    <submittedName>
        <fullName evidence="3">Uncharacterized protein</fullName>
    </submittedName>
</protein>
<dbReference type="AlphaFoldDB" id="A0A7S4AGX7"/>
<dbReference type="SUPFAM" id="SSF53474">
    <property type="entry name" value="alpha/beta-Hydrolases"/>
    <property type="match status" value="1"/>
</dbReference>
<dbReference type="InterPro" id="IPR029058">
    <property type="entry name" value="AB_hydrolase_fold"/>
</dbReference>